<dbReference type="InterPro" id="IPR036866">
    <property type="entry name" value="RibonucZ/Hydroxyglut_hydro"/>
</dbReference>
<dbReference type="Pfam" id="PF21221">
    <property type="entry name" value="B_lactamase-like_C"/>
    <property type="match status" value="1"/>
</dbReference>
<dbReference type="EMBL" id="DRMN01000397">
    <property type="protein sequence ID" value="HFB55491.1"/>
    <property type="molecule type" value="Genomic_DNA"/>
</dbReference>
<dbReference type="InterPro" id="IPR048933">
    <property type="entry name" value="B_lactamase-like_C"/>
</dbReference>
<dbReference type="Gene3D" id="3.60.15.10">
    <property type="entry name" value="Ribonuclease Z/Hydroxyacylglutathione hydrolase-like"/>
    <property type="match status" value="1"/>
</dbReference>
<evidence type="ECO:0000259" key="1">
    <source>
        <dbReference type="Pfam" id="PF21221"/>
    </source>
</evidence>
<name>A0A7C3G0W3_9PROT</name>
<dbReference type="InterPro" id="IPR050662">
    <property type="entry name" value="Sec-metab_biosynth-thioest"/>
</dbReference>
<reference evidence="2" key="1">
    <citation type="journal article" date="2020" name="mSystems">
        <title>Genome- and Community-Level Interaction Insights into Carbon Utilization and Element Cycling Functions of Hydrothermarchaeota in Hydrothermal Sediment.</title>
        <authorList>
            <person name="Zhou Z."/>
            <person name="Liu Y."/>
            <person name="Xu W."/>
            <person name="Pan J."/>
            <person name="Luo Z.H."/>
            <person name="Li M."/>
        </authorList>
    </citation>
    <scope>NUCLEOTIDE SEQUENCE [LARGE SCALE GENOMIC DNA]</scope>
    <source>
        <strain evidence="2">HyVt-489</strain>
    </source>
</reference>
<dbReference type="InterPro" id="IPR036388">
    <property type="entry name" value="WH-like_DNA-bd_sf"/>
</dbReference>
<dbReference type="Gene3D" id="1.10.10.10">
    <property type="entry name" value="Winged helix-like DNA-binding domain superfamily/Winged helix DNA-binding domain"/>
    <property type="match status" value="1"/>
</dbReference>
<evidence type="ECO:0000313" key="2">
    <source>
        <dbReference type="EMBL" id="HFB55491.1"/>
    </source>
</evidence>
<accession>A0A7C3G0W3</accession>
<gene>
    <name evidence="2" type="ORF">ENJ46_06155</name>
</gene>
<sequence length="153" mass="17412">SPEHACLWCEELNLCISGDQILPNISSNVGVWPTEPEANPLEDWIYSCRKLKKALPAETLICPAHGIPFTGAHHRLDKLVKHHELALERLHDYCREPQQACQVYSVLFRRPIDNSNRLMAVGESVAHLNCLIKRGKMRRSLNADGIYIYQSID</sequence>
<organism evidence="2">
    <name type="scientific">Hellea balneolensis</name>
    <dbReference type="NCBI Taxonomy" id="287478"/>
    <lineage>
        <taxon>Bacteria</taxon>
        <taxon>Pseudomonadati</taxon>
        <taxon>Pseudomonadota</taxon>
        <taxon>Alphaproteobacteria</taxon>
        <taxon>Maricaulales</taxon>
        <taxon>Robiginitomaculaceae</taxon>
        <taxon>Hellea</taxon>
    </lineage>
</organism>
<dbReference type="PANTHER" id="PTHR23131">
    <property type="entry name" value="ENDORIBONUCLEASE LACTB2"/>
    <property type="match status" value="1"/>
</dbReference>
<protein>
    <submittedName>
        <fullName evidence="2">MBL fold metallo-hydrolase</fullName>
    </submittedName>
</protein>
<dbReference type="AlphaFoldDB" id="A0A7C3G0W3"/>
<proteinExistence type="predicted"/>
<feature type="non-terminal residue" evidence="2">
    <location>
        <position position="1"/>
    </location>
</feature>
<dbReference type="Proteomes" id="UP000886042">
    <property type="component" value="Unassembled WGS sequence"/>
</dbReference>
<dbReference type="PANTHER" id="PTHR23131:SF4">
    <property type="entry name" value="METALLO-BETA-LACTAMASE SUPERFAMILY POTEIN"/>
    <property type="match status" value="1"/>
</dbReference>
<comment type="caution">
    <text evidence="2">The sequence shown here is derived from an EMBL/GenBank/DDBJ whole genome shotgun (WGS) entry which is preliminary data.</text>
</comment>
<feature type="domain" description="Metallo-beta-lactamase-like C-terminal" evidence="1">
    <location>
        <begin position="94"/>
        <end position="137"/>
    </location>
</feature>
<dbReference type="SUPFAM" id="SSF56281">
    <property type="entry name" value="Metallo-hydrolase/oxidoreductase"/>
    <property type="match status" value="1"/>
</dbReference>